<dbReference type="SUPFAM" id="SSF48371">
    <property type="entry name" value="ARM repeat"/>
    <property type="match status" value="1"/>
</dbReference>
<keyword evidence="3" id="KW-1185">Reference proteome</keyword>
<protein>
    <recommendedName>
        <fullName evidence="4">DNA alkylation repair enzyme</fullName>
    </recommendedName>
</protein>
<name>A0A5C6C9C1_9BACT</name>
<evidence type="ECO:0000256" key="1">
    <source>
        <dbReference type="SAM" id="MobiDB-lite"/>
    </source>
</evidence>
<reference evidence="2 3" key="1">
    <citation type="submission" date="2019-02" db="EMBL/GenBank/DDBJ databases">
        <title>Deep-cultivation of Planctomycetes and their phenomic and genomic characterization uncovers novel biology.</title>
        <authorList>
            <person name="Wiegand S."/>
            <person name="Jogler M."/>
            <person name="Boedeker C."/>
            <person name="Pinto D."/>
            <person name="Vollmers J."/>
            <person name="Rivas-Marin E."/>
            <person name="Kohn T."/>
            <person name="Peeters S.H."/>
            <person name="Heuer A."/>
            <person name="Rast P."/>
            <person name="Oberbeckmann S."/>
            <person name="Bunk B."/>
            <person name="Jeske O."/>
            <person name="Meyerdierks A."/>
            <person name="Storesund J.E."/>
            <person name="Kallscheuer N."/>
            <person name="Luecker S."/>
            <person name="Lage O.M."/>
            <person name="Pohl T."/>
            <person name="Merkel B.J."/>
            <person name="Hornburger P."/>
            <person name="Mueller R.-W."/>
            <person name="Bruemmer F."/>
            <person name="Labrenz M."/>
            <person name="Spormann A.M."/>
            <person name="Op Den Camp H."/>
            <person name="Overmann J."/>
            <person name="Amann R."/>
            <person name="Jetten M.S.M."/>
            <person name="Mascher T."/>
            <person name="Medema M.H."/>
            <person name="Devos D.P."/>
            <person name="Kaster A.-K."/>
            <person name="Ovreas L."/>
            <person name="Rohde M."/>
            <person name="Galperin M.Y."/>
            <person name="Jogler C."/>
        </authorList>
    </citation>
    <scope>NUCLEOTIDE SEQUENCE [LARGE SCALE GENOMIC DNA]</scope>
    <source>
        <strain evidence="2 3">Pla52o</strain>
    </source>
</reference>
<gene>
    <name evidence="2" type="ORF">Pla52o_45840</name>
</gene>
<comment type="caution">
    <text evidence="2">The sequence shown here is derived from an EMBL/GenBank/DDBJ whole genome shotgun (WGS) entry which is preliminary data.</text>
</comment>
<evidence type="ECO:0000313" key="3">
    <source>
        <dbReference type="Proteomes" id="UP000316304"/>
    </source>
</evidence>
<dbReference type="AlphaFoldDB" id="A0A5C6C9C1"/>
<dbReference type="Proteomes" id="UP000316304">
    <property type="component" value="Unassembled WGS sequence"/>
</dbReference>
<evidence type="ECO:0008006" key="4">
    <source>
        <dbReference type="Google" id="ProtNLM"/>
    </source>
</evidence>
<proteinExistence type="predicted"/>
<dbReference type="Gene3D" id="1.25.40.290">
    <property type="entry name" value="ARM repeat domains"/>
    <property type="match status" value="1"/>
</dbReference>
<dbReference type="EMBL" id="SJPT01000008">
    <property type="protein sequence ID" value="TWU20705.1"/>
    <property type="molecule type" value="Genomic_DNA"/>
</dbReference>
<dbReference type="InterPro" id="IPR014825">
    <property type="entry name" value="DNA_alkylation"/>
</dbReference>
<sequence length="425" mass="47975">MPLSAPLHWAQQKFDWAQQKSTGLNKNPVGPTRIQPPKAPPMTTPPQKSTGFSLKDQLFNEDRVQYLASCFSAADPSFDASGFVAATMFRLQPLGLKERIVHIASTLENYLAADYKVAAKQMVQALPPPLDPTKRDDDFGDFIFAPLGEYVVRNGLEKRHLALSLRTLKAITQRFSMEDAIRAFLNTHPSATLSTLEKWSTDRNYHVRRLVSEGTRPRLPWSGRLSLDTATAIPLLNTLHTDPTRYVTRSVSNHLNDIAKTHPDLVLDTLKQWRQLAQQDPSELQWMCKHALRTLVKQGHRGALALLGFQPNPKVTVSDFRIHTAEVRPGQTIEFSFEVSGLQNEPLLIDYVIDFVKANGTRSPKVHKLKQLRVRKGETITIKKRHPLRDGATTYTLYPGVHHVTLQINGNPFGTESFQLLQRNF</sequence>
<dbReference type="InterPro" id="IPR016024">
    <property type="entry name" value="ARM-type_fold"/>
</dbReference>
<evidence type="ECO:0000313" key="2">
    <source>
        <dbReference type="EMBL" id="TWU20705.1"/>
    </source>
</evidence>
<dbReference type="Pfam" id="PF08713">
    <property type="entry name" value="DNA_alkylation"/>
    <property type="match status" value="1"/>
</dbReference>
<feature type="region of interest" description="Disordered" evidence="1">
    <location>
        <begin position="19"/>
        <end position="50"/>
    </location>
</feature>
<organism evidence="2 3">
    <name type="scientific">Novipirellula galeiformis</name>
    <dbReference type="NCBI Taxonomy" id="2528004"/>
    <lineage>
        <taxon>Bacteria</taxon>
        <taxon>Pseudomonadati</taxon>
        <taxon>Planctomycetota</taxon>
        <taxon>Planctomycetia</taxon>
        <taxon>Pirellulales</taxon>
        <taxon>Pirellulaceae</taxon>
        <taxon>Novipirellula</taxon>
    </lineage>
</organism>
<accession>A0A5C6C9C1</accession>